<protein>
    <submittedName>
        <fullName evidence="2">Extradiol dioxygenase</fullName>
    </submittedName>
</protein>
<dbReference type="Proteomes" id="UP000707206">
    <property type="component" value="Unassembled WGS sequence"/>
</dbReference>
<dbReference type="Pfam" id="PF00903">
    <property type="entry name" value="Glyoxalase"/>
    <property type="match status" value="1"/>
</dbReference>
<evidence type="ECO:0000313" key="3">
    <source>
        <dbReference type="Proteomes" id="UP000707206"/>
    </source>
</evidence>
<accession>A0A967AQE8</accession>
<proteinExistence type="predicted"/>
<dbReference type="RefSeq" id="WP_152573010.1">
    <property type="nucleotide sequence ID" value="NZ_VIKU02000001.1"/>
</dbReference>
<dbReference type="InterPro" id="IPR037523">
    <property type="entry name" value="VOC_core"/>
</dbReference>
<dbReference type="PROSITE" id="PS51819">
    <property type="entry name" value="VOC"/>
    <property type="match status" value="1"/>
</dbReference>
<dbReference type="InterPro" id="IPR029068">
    <property type="entry name" value="Glyas_Bleomycin-R_OHBP_Dase"/>
</dbReference>
<reference evidence="2" key="1">
    <citation type="submission" date="2019-07" db="EMBL/GenBank/DDBJ databases">
        <authorList>
            <person name="De-Chao Zhang Q."/>
        </authorList>
    </citation>
    <scope>NUCLEOTIDE SEQUENCE</scope>
    <source>
        <strain evidence="2">TP-CH-4</strain>
    </source>
</reference>
<dbReference type="GO" id="GO:0051213">
    <property type="term" value="F:dioxygenase activity"/>
    <property type="evidence" value="ECO:0007669"/>
    <property type="project" value="UniProtKB-KW"/>
</dbReference>
<keyword evidence="3" id="KW-1185">Reference proteome</keyword>
<dbReference type="InterPro" id="IPR004360">
    <property type="entry name" value="Glyas_Fos-R_dOase_dom"/>
</dbReference>
<evidence type="ECO:0000259" key="1">
    <source>
        <dbReference type="PROSITE" id="PS51819"/>
    </source>
</evidence>
<keyword evidence="2" id="KW-0560">Oxidoreductase</keyword>
<organism evidence="2 3">
    <name type="scientific">Pelagihabitans pacificus</name>
    <dbReference type="NCBI Taxonomy" id="2696054"/>
    <lineage>
        <taxon>Bacteria</taxon>
        <taxon>Pseudomonadati</taxon>
        <taxon>Bacteroidota</taxon>
        <taxon>Flavobacteriia</taxon>
        <taxon>Flavobacteriales</taxon>
        <taxon>Flavobacteriaceae</taxon>
        <taxon>Pelagihabitans</taxon>
    </lineage>
</organism>
<gene>
    <name evidence="2" type="ORF">FK220_004175</name>
</gene>
<comment type="caution">
    <text evidence="2">The sequence shown here is derived from an EMBL/GenBank/DDBJ whole genome shotgun (WGS) entry which is preliminary data.</text>
</comment>
<dbReference type="Gene3D" id="3.10.180.10">
    <property type="entry name" value="2,3-Dihydroxybiphenyl 1,2-Dioxygenase, domain 1"/>
    <property type="match status" value="1"/>
</dbReference>
<feature type="domain" description="VOC" evidence="1">
    <location>
        <begin position="2"/>
        <end position="129"/>
    </location>
</feature>
<evidence type="ECO:0000313" key="2">
    <source>
        <dbReference type="EMBL" id="NHF58521.1"/>
    </source>
</evidence>
<dbReference type="PANTHER" id="PTHR36503:SF2">
    <property type="entry name" value="BLR2408 PROTEIN"/>
    <property type="match status" value="1"/>
</dbReference>
<dbReference type="SUPFAM" id="SSF54593">
    <property type="entry name" value="Glyoxalase/Bleomycin resistance protein/Dihydroxybiphenyl dioxygenase"/>
    <property type="match status" value="1"/>
</dbReference>
<keyword evidence="2" id="KW-0223">Dioxygenase</keyword>
<dbReference type="AlphaFoldDB" id="A0A967AQE8"/>
<dbReference type="EMBL" id="VIKU02000001">
    <property type="protein sequence ID" value="NHF58521.1"/>
    <property type="molecule type" value="Genomic_DNA"/>
</dbReference>
<name>A0A967AQE8_9FLAO</name>
<reference evidence="2" key="2">
    <citation type="submission" date="2020-03" db="EMBL/GenBank/DDBJ databases">
        <title>Flavobacteriaceae bacterium strain TP-CH-4, a member of the family Flavobacteriaceae isolated from a deep-sea seamount.</title>
        <authorList>
            <person name="Zhang D.-C."/>
        </authorList>
    </citation>
    <scope>NUCLEOTIDE SEQUENCE</scope>
    <source>
        <strain evidence="2">TP-CH-4</strain>
    </source>
</reference>
<sequence>MKTIWLNLPVKDLQRSKQFFRNIGFRENPMHRNAEHLGSFLIGEHDFVVMLFPQEQMSQWLQKKVTDTNESNEMLINIDAQSKDEVDAFAEAVKKAGGTVYQTPQEVDGWMYLFSFGDLDGHCWNMLHMDIEKMPKS</sequence>
<dbReference type="PANTHER" id="PTHR36503">
    <property type="entry name" value="BLR2520 PROTEIN"/>
    <property type="match status" value="1"/>
</dbReference>